<dbReference type="Pfam" id="PF00069">
    <property type="entry name" value="Pkinase"/>
    <property type="match status" value="1"/>
</dbReference>
<evidence type="ECO:0000259" key="5">
    <source>
        <dbReference type="PROSITE" id="PS50011"/>
    </source>
</evidence>
<dbReference type="SMART" id="SM00220">
    <property type="entry name" value="S_TKc"/>
    <property type="match status" value="1"/>
</dbReference>
<evidence type="ECO:0000256" key="1">
    <source>
        <dbReference type="ARBA" id="ARBA00012513"/>
    </source>
</evidence>
<evidence type="ECO:0000256" key="4">
    <source>
        <dbReference type="PROSITE-ProRule" id="PRU10141"/>
    </source>
</evidence>
<organism evidence="6 7">
    <name type="scientific">Fadolivirus FV1/VV64</name>
    <dbReference type="NCBI Taxonomy" id="3070911"/>
    <lineage>
        <taxon>Viruses</taxon>
        <taxon>Varidnaviria</taxon>
        <taxon>Bamfordvirae</taxon>
        <taxon>Nucleocytoviricota</taxon>
        <taxon>Megaviricetes</taxon>
        <taxon>Imitervirales</taxon>
        <taxon>Mimiviridae</taxon>
        <taxon>Klosneuvirinae</taxon>
        <taxon>Fadolivirus</taxon>
        <taxon>Fadolivirus algeromassiliense</taxon>
    </lineage>
</organism>
<evidence type="ECO:0000313" key="6">
    <source>
        <dbReference type="EMBL" id="QKF93832.1"/>
    </source>
</evidence>
<dbReference type="InterPro" id="IPR050235">
    <property type="entry name" value="CK1_Ser-Thr_kinase"/>
</dbReference>
<evidence type="ECO:0000256" key="3">
    <source>
        <dbReference type="ARBA" id="ARBA00022840"/>
    </source>
</evidence>
<evidence type="ECO:0000256" key="2">
    <source>
        <dbReference type="ARBA" id="ARBA00022741"/>
    </source>
</evidence>
<dbReference type="PROSITE" id="PS00107">
    <property type="entry name" value="PROTEIN_KINASE_ATP"/>
    <property type="match status" value="1"/>
</dbReference>
<keyword evidence="3 4" id="KW-0067">ATP-binding</keyword>
<dbReference type="EMBL" id="MT418680">
    <property type="protein sequence ID" value="QKF93832.1"/>
    <property type="molecule type" value="Genomic_DNA"/>
</dbReference>
<dbReference type="EC" id="2.7.11.1" evidence="1"/>
<feature type="domain" description="Protein kinase" evidence="5">
    <location>
        <begin position="22"/>
        <end position="298"/>
    </location>
</feature>
<name>A0A7D3V5H0_9VIRU</name>
<dbReference type="PROSITE" id="PS50011">
    <property type="entry name" value="PROTEIN_KINASE_DOM"/>
    <property type="match status" value="1"/>
</dbReference>
<gene>
    <name evidence="6" type="ORF">Fadolivirus_1_374</name>
</gene>
<dbReference type="InterPro" id="IPR000719">
    <property type="entry name" value="Prot_kinase_dom"/>
</dbReference>
<dbReference type="Gene3D" id="1.10.510.10">
    <property type="entry name" value="Transferase(Phosphotransferase) domain 1"/>
    <property type="match status" value="1"/>
</dbReference>
<dbReference type="Proteomes" id="UP001162001">
    <property type="component" value="Segment"/>
</dbReference>
<dbReference type="SUPFAM" id="SSF56112">
    <property type="entry name" value="Protein kinase-like (PK-like)"/>
    <property type="match status" value="1"/>
</dbReference>
<evidence type="ECO:0000313" key="7">
    <source>
        <dbReference type="Proteomes" id="UP001162001"/>
    </source>
</evidence>
<dbReference type="PANTHER" id="PTHR11909">
    <property type="entry name" value="CASEIN KINASE-RELATED"/>
    <property type="match status" value="1"/>
</dbReference>
<dbReference type="GO" id="GO:0004674">
    <property type="term" value="F:protein serine/threonine kinase activity"/>
    <property type="evidence" value="ECO:0007669"/>
    <property type="project" value="UniProtKB-EC"/>
</dbReference>
<dbReference type="InterPro" id="IPR008271">
    <property type="entry name" value="Ser/Thr_kinase_AS"/>
</dbReference>
<dbReference type="GO" id="GO:0005524">
    <property type="term" value="F:ATP binding"/>
    <property type="evidence" value="ECO:0007669"/>
    <property type="project" value="UniProtKB-UniRule"/>
</dbReference>
<keyword evidence="2 4" id="KW-0547">Nucleotide-binding</keyword>
<dbReference type="InterPro" id="IPR017441">
    <property type="entry name" value="Protein_kinase_ATP_BS"/>
</dbReference>
<sequence>MEKDLINKNDNKDKPNELLNDYIILEQIGSGSFGEVYLAQYKKGGYVAVKVEDRNKAQRVYNEYKIYRYLHKCDFNIGLPKIYDYLQSPYYNIMVMQLLGPNLEDLFNKYNRKFKLSTVFHLSEQLIFLLKQLHSAEYIHRDIKPNNFLIGRDKSINQIYMMDFGLSKKYIINNKHIEFKDKRSLIGTARYASINMHMGFEPSRRDDLESVGYMLIYFLKGILPWQGIKKQKGNEHIEAIGEVKICTSLDDLCKGIPECFKEYISYCRDLKFDEKPDYDYLLNLFKNGSKKLNIKPEFEWCNTNSLINK</sequence>
<dbReference type="InterPro" id="IPR011009">
    <property type="entry name" value="Kinase-like_dom_sf"/>
</dbReference>
<dbReference type="PROSITE" id="PS00108">
    <property type="entry name" value="PROTEIN_KINASE_ST"/>
    <property type="match status" value="1"/>
</dbReference>
<proteinExistence type="predicted"/>
<protein>
    <recommendedName>
        <fullName evidence="1">non-specific serine/threonine protein kinase</fullName>
        <ecNumber evidence="1">2.7.11.1</ecNumber>
    </recommendedName>
</protein>
<reference evidence="6 7" key="1">
    <citation type="submission" date="2020-04" db="EMBL/GenBank/DDBJ databases">
        <title>Advantages and limits of metagenomic assembly and binning of a giant virus.</title>
        <authorList>
            <person name="Schulz F."/>
            <person name="Andreani J."/>
            <person name="Francis R."/>
            <person name="Boudjemaa H."/>
            <person name="Bou Khalil J.Y."/>
            <person name="Lee J."/>
            <person name="La Scola B."/>
            <person name="Woyke T."/>
        </authorList>
    </citation>
    <scope>NUCLEOTIDE SEQUENCE [LARGE SCALE GENOMIC DNA]</scope>
    <source>
        <strain evidence="6 7">FV1/VV64</strain>
    </source>
</reference>
<feature type="binding site" evidence="4">
    <location>
        <position position="50"/>
    </location>
    <ligand>
        <name>ATP</name>
        <dbReference type="ChEBI" id="CHEBI:30616"/>
    </ligand>
</feature>
<keyword evidence="6" id="KW-0418">Kinase</keyword>
<keyword evidence="6" id="KW-0808">Transferase</keyword>
<keyword evidence="7" id="KW-1185">Reference proteome</keyword>
<accession>A0A7D3V5H0</accession>
<dbReference type="CDD" id="cd14016">
    <property type="entry name" value="STKc_CK1"/>
    <property type="match status" value="1"/>
</dbReference>